<dbReference type="OrthoDB" id="329282at2"/>
<proteinExistence type="inferred from homology"/>
<gene>
    <name evidence="8" type="ORF">GORHZ_152_00110</name>
</gene>
<keyword evidence="5" id="KW-1133">Transmembrane helix</keyword>
<evidence type="ECO:0000256" key="1">
    <source>
        <dbReference type="ARBA" id="ARBA00004651"/>
    </source>
</evidence>
<keyword evidence="4" id="KW-0812">Transmembrane</keyword>
<dbReference type="STRING" id="1108045.GORHZ_152_00110"/>
<keyword evidence="3" id="KW-1003">Cell membrane</keyword>
<dbReference type="InterPro" id="IPR051907">
    <property type="entry name" value="DoxX-like_oxidoreductase"/>
</dbReference>
<evidence type="ECO:0008006" key="10">
    <source>
        <dbReference type="Google" id="ProtNLM"/>
    </source>
</evidence>
<dbReference type="eggNOG" id="COG2259">
    <property type="taxonomic scope" value="Bacteria"/>
</dbReference>
<feature type="region of interest" description="Disordered" evidence="7">
    <location>
        <begin position="255"/>
        <end position="277"/>
    </location>
</feature>
<evidence type="ECO:0000256" key="6">
    <source>
        <dbReference type="ARBA" id="ARBA00023136"/>
    </source>
</evidence>
<reference evidence="8 9" key="1">
    <citation type="submission" date="2012-08" db="EMBL/GenBank/DDBJ databases">
        <title>Whole genome shotgun sequence of Gordonia rhizosphera NBRC 16068.</title>
        <authorList>
            <person name="Takarada H."/>
            <person name="Isaki S."/>
            <person name="Hosoyama A."/>
            <person name="Tsuchikane K."/>
            <person name="Katsumata H."/>
            <person name="Baba S."/>
            <person name="Ohji S."/>
            <person name="Yamazaki S."/>
            <person name="Fujita N."/>
        </authorList>
    </citation>
    <scope>NUCLEOTIDE SEQUENCE [LARGE SCALE GENOMIC DNA]</scope>
    <source>
        <strain evidence="8 9">NBRC 16068</strain>
    </source>
</reference>
<evidence type="ECO:0000313" key="8">
    <source>
        <dbReference type="EMBL" id="GAB91900.1"/>
    </source>
</evidence>
<dbReference type="GO" id="GO:0005886">
    <property type="term" value="C:plasma membrane"/>
    <property type="evidence" value="ECO:0007669"/>
    <property type="project" value="UniProtKB-SubCell"/>
</dbReference>
<comment type="caution">
    <text evidence="8">The sequence shown here is derived from an EMBL/GenBank/DDBJ whole genome shotgun (WGS) entry which is preliminary data.</text>
</comment>
<name>K6VYC5_9ACTN</name>
<dbReference type="Proteomes" id="UP000008363">
    <property type="component" value="Unassembled WGS sequence"/>
</dbReference>
<keyword evidence="6" id="KW-0472">Membrane</keyword>
<evidence type="ECO:0000313" key="9">
    <source>
        <dbReference type="Proteomes" id="UP000008363"/>
    </source>
</evidence>
<dbReference type="RefSeq" id="WP_006335844.1">
    <property type="nucleotide sequence ID" value="NZ_BAHC01000152.1"/>
</dbReference>
<evidence type="ECO:0000256" key="4">
    <source>
        <dbReference type="ARBA" id="ARBA00022692"/>
    </source>
</evidence>
<protein>
    <recommendedName>
        <fullName evidence="10">DoxX family protein</fullName>
    </recommendedName>
</protein>
<dbReference type="Pfam" id="PF07681">
    <property type="entry name" value="DoxX"/>
    <property type="match status" value="1"/>
</dbReference>
<sequence>MLIRRIARPMLATIFIAGGIDSLRNPKPRAAKAQGLVDKSVNTLPDSVTDKVPTEAETLVRINGAVQVGGGLLLATGTMPRLAALGLAGSLVPTTLAGHAFWEEADPTQRALARTQFYKNVSLLGGLLITAVDTEGKPSLAWRGRRKASAASQALAAALPAGAVASESSWESIRDRSHEGAHTLGVKSAEAAEIIRHRAPELAEAARELSAEYAEIIKNRAPELAEAARDRSTDVAELLRQRAPELADELAALATSAKSKAQDGVEEGRRRWRGVRS</sequence>
<evidence type="ECO:0000256" key="3">
    <source>
        <dbReference type="ARBA" id="ARBA00022475"/>
    </source>
</evidence>
<dbReference type="PANTHER" id="PTHR33452:SF1">
    <property type="entry name" value="INNER MEMBRANE PROTEIN YPHA-RELATED"/>
    <property type="match status" value="1"/>
</dbReference>
<evidence type="ECO:0000256" key="2">
    <source>
        <dbReference type="ARBA" id="ARBA00006679"/>
    </source>
</evidence>
<evidence type="ECO:0000256" key="7">
    <source>
        <dbReference type="SAM" id="MobiDB-lite"/>
    </source>
</evidence>
<accession>K6VYC5</accession>
<dbReference type="PANTHER" id="PTHR33452">
    <property type="entry name" value="OXIDOREDUCTASE CATD-RELATED"/>
    <property type="match status" value="1"/>
</dbReference>
<dbReference type="AlphaFoldDB" id="K6VYC5"/>
<evidence type="ECO:0000256" key="5">
    <source>
        <dbReference type="ARBA" id="ARBA00022989"/>
    </source>
</evidence>
<feature type="compositionally biased region" description="Basic and acidic residues" evidence="7">
    <location>
        <begin position="260"/>
        <end position="269"/>
    </location>
</feature>
<dbReference type="EMBL" id="BAHC01000152">
    <property type="protein sequence ID" value="GAB91900.1"/>
    <property type="molecule type" value="Genomic_DNA"/>
</dbReference>
<organism evidence="8 9">
    <name type="scientific">Gordonia rhizosphera NBRC 16068</name>
    <dbReference type="NCBI Taxonomy" id="1108045"/>
    <lineage>
        <taxon>Bacteria</taxon>
        <taxon>Bacillati</taxon>
        <taxon>Actinomycetota</taxon>
        <taxon>Actinomycetes</taxon>
        <taxon>Mycobacteriales</taxon>
        <taxon>Gordoniaceae</taxon>
        <taxon>Gordonia</taxon>
    </lineage>
</organism>
<dbReference type="InterPro" id="IPR032808">
    <property type="entry name" value="DoxX"/>
</dbReference>
<comment type="similarity">
    <text evidence="2">Belongs to the DoxX family.</text>
</comment>
<comment type="subcellular location">
    <subcellularLocation>
        <location evidence="1">Cell membrane</location>
        <topology evidence="1">Multi-pass membrane protein</topology>
    </subcellularLocation>
</comment>
<keyword evidence="9" id="KW-1185">Reference proteome</keyword>